<reference evidence="1" key="1">
    <citation type="submission" date="2022-11" db="EMBL/GenBank/DDBJ databases">
        <authorList>
            <person name="Petersen C."/>
        </authorList>
    </citation>
    <scope>NUCLEOTIDE SEQUENCE</scope>
    <source>
        <strain evidence="1">IBT 30761</strain>
    </source>
</reference>
<protein>
    <submittedName>
        <fullName evidence="1">Uncharacterized protein</fullName>
    </submittedName>
</protein>
<dbReference type="InterPro" id="IPR053178">
    <property type="entry name" value="Osmoadaptation_assoc"/>
</dbReference>
<gene>
    <name evidence="1" type="ORF">N7532_006047</name>
</gene>
<dbReference type="PANTHER" id="PTHR38111:SF2">
    <property type="entry name" value="FINGER DOMAIN PROTEIN, PUTATIVE (AFU_ORTHOLOGUE AFUA_1G01560)-RELATED"/>
    <property type="match status" value="1"/>
</dbReference>
<reference evidence="1" key="2">
    <citation type="journal article" date="2023" name="IMA Fungus">
        <title>Comparative genomic study of the Penicillium genus elucidates a diverse pangenome and 15 lateral gene transfer events.</title>
        <authorList>
            <person name="Petersen C."/>
            <person name="Sorensen T."/>
            <person name="Nielsen M.R."/>
            <person name="Sondergaard T.E."/>
            <person name="Sorensen J.L."/>
            <person name="Fitzpatrick D.A."/>
            <person name="Frisvad J.C."/>
            <person name="Nielsen K.L."/>
        </authorList>
    </citation>
    <scope>NUCLEOTIDE SEQUENCE</scope>
    <source>
        <strain evidence="1">IBT 30761</strain>
    </source>
</reference>
<dbReference type="Proteomes" id="UP001149074">
    <property type="component" value="Unassembled WGS sequence"/>
</dbReference>
<dbReference type="PANTHER" id="PTHR38111">
    <property type="entry name" value="ZN(2)-C6 FUNGAL-TYPE DOMAIN-CONTAINING PROTEIN-RELATED"/>
    <property type="match status" value="1"/>
</dbReference>
<evidence type="ECO:0000313" key="1">
    <source>
        <dbReference type="EMBL" id="KAJ5099046.1"/>
    </source>
</evidence>
<proteinExistence type="predicted"/>
<dbReference type="OrthoDB" id="3525185at2759"/>
<dbReference type="InterPro" id="IPR021858">
    <property type="entry name" value="Fun_TF"/>
</dbReference>
<accession>A0A9W9KAZ9</accession>
<dbReference type="RefSeq" id="XP_056474700.1">
    <property type="nucleotide sequence ID" value="XM_056618541.1"/>
</dbReference>
<dbReference type="Pfam" id="PF11951">
    <property type="entry name" value="Fungal_trans_2"/>
    <property type="match status" value="1"/>
</dbReference>
<evidence type="ECO:0000313" key="2">
    <source>
        <dbReference type="Proteomes" id="UP001149074"/>
    </source>
</evidence>
<name>A0A9W9KAZ9_9EURO</name>
<dbReference type="GeneID" id="81357520"/>
<dbReference type="EMBL" id="JAPQKI010000005">
    <property type="protein sequence ID" value="KAJ5099046.1"/>
    <property type="molecule type" value="Genomic_DNA"/>
</dbReference>
<keyword evidence="2" id="KW-1185">Reference proteome</keyword>
<dbReference type="AlphaFoldDB" id="A0A9W9KAZ9"/>
<organism evidence="1 2">
    <name type="scientific">Penicillium argentinense</name>
    <dbReference type="NCBI Taxonomy" id="1131581"/>
    <lineage>
        <taxon>Eukaryota</taxon>
        <taxon>Fungi</taxon>
        <taxon>Dikarya</taxon>
        <taxon>Ascomycota</taxon>
        <taxon>Pezizomycotina</taxon>
        <taxon>Eurotiomycetes</taxon>
        <taxon>Eurotiomycetidae</taxon>
        <taxon>Eurotiales</taxon>
        <taxon>Aspergillaceae</taxon>
        <taxon>Penicillium</taxon>
    </lineage>
</organism>
<sequence length="309" mass="35389">MFSWYQDSRSPHNWLKTLLETNEEDGVLSFSSIQAFSMIYFPKMQRQWSLVPKGAVFYTRALRALPSQLEDPVAALSDDVLLAIICMGMYEVVMFDQPTGWLLHYKGLARLAAIRGPRRHQSGSGFAMLPTMRYCITAGYLVERKRCFLGNSEWKAISWMKVGLDSKTPLDKLHDIFCDVPGFLEDRDRLDSWMPNTPVLLELAGLKMAVSTSTPSNDPLLPMEGTRYDVVIEICRMVDFHAHCLRRNNGTFLLIFTLNAAYIHLDGDQDGARPWLERPCPFLRTRMGLSLGGGRIYLVSRLRWVFFVY</sequence>
<comment type="caution">
    <text evidence="1">The sequence shown here is derived from an EMBL/GenBank/DDBJ whole genome shotgun (WGS) entry which is preliminary data.</text>
</comment>